<reference evidence="1 2" key="1">
    <citation type="submission" date="2017-08" db="EMBL/GenBank/DDBJ databases">
        <title>Acidophilic green algal genome provides insights into adaptation to an acidic environment.</title>
        <authorList>
            <person name="Hirooka S."/>
            <person name="Hirose Y."/>
            <person name="Kanesaki Y."/>
            <person name="Higuchi S."/>
            <person name="Fujiwara T."/>
            <person name="Onuma R."/>
            <person name="Era A."/>
            <person name="Ohbayashi R."/>
            <person name="Uzuka A."/>
            <person name="Nozaki H."/>
            <person name="Yoshikawa H."/>
            <person name="Miyagishima S.Y."/>
        </authorList>
    </citation>
    <scope>NUCLEOTIDE SEQUENCE [LARGE SCALE GENOMIC DNA]</scope>
    <source>
        <strain evidence="1 2">NIES-2499</strain>
    </source>
</reference>
<proteinExistence type="predicted"/>
<evidence type="ECO:0000313" key="2">
    <source>
        <dbReference type="Proteomes" id="UP000232323"/>
    </source>
</evidence>
<evidence type="ECO:0000313" key="1">
    <source>
        <dbReference type="EMBL" id="GAX85691.1"/>
    </source>
</evidence>
<dbReference type="EMBL" id="BEGY01000185">
    <property type="protein sequence ID" value="GAX85691.1"/>
    <property type="molecule type" value="Genomic_DNA"/>
</dbReference>
<organism evidence="1 2">
    <name type="scientific">Chlamydomonas eustigma</name>
    <dbReference type="NCBI Taxonomy" id="1157962"/>
    <lineage>
        <taxon>Eukaryota</taxon>
        <taxon>Viridiplantae</taxon>
        <taxon>Chlorophyta</taxon>
        <taxon>core chlorophytes</taxon>
        <taxon>Chlorophyceae</taxon>
        <taxon>CS clade</taxon>
        <taxon>Chlamydomonadales</taxon>
        <taxon>Chlamydomonadaceae</taxon>
        <taxon>Chlamydomonas</taxon>
    </lineage>
</organism>
<dbReference type="AlphaFoldDB" id="A0A250XRH8"/>
<gene>
    <name evidence="1" type="ORF">CEUSTIGMA_g13106.t1</name>
</gene>
<accession>A0A250XRH8</accession>
<comment type="caution">
    <text evidence="1">The sequence shown here is derived from an EMBL/GenBank/DDBJ whole genome shotgun (WGS) entry which is preliminary data.</text>
</comment>
<protein>
    <submittedName>
        <fullName evidence="1">Uncharacterized protein</fullName>
    </submittedName>
</protein>
<dbReference type="Proteomes" id="UP000232323">
    <property type="component" value="Unassembled WGS sequence"/>
</dbReference>
<keyword evidence="2" id="KW-1185">Reference proteome</keyword>
<name>A0A250XRH8_9CHLO</name>
<sequence>MEGHIIEMKLKQLDQEAWVSTAAGESSNLTNIAGENMLFRSFVTSLRRSMTLSVEDWAALNTAYPSNTTLLKMAVLTGSAVVGVLEFLQQGHTKELEFLQRGLAKDITDKLDKLSDKLYVTEGNFIQLNNKLSIMEANQNNITSRLSIMEGHIIEIKQKQLDKGKHGSE</sequence>